<dbReference type="InterPro" id="IPR017439">
    <property type="entry name" value="Amidohydrolase"/>
</dbReference>
<dbReference type="InterPro" id="IPR011650">
    <property type="entry name" value="Peptidase_M20_dimer"/>
</dbReference>
<name>A0A0F5LE41_9HYPH</name>
<dbReference type="CDD" id="cd05673">
    <property type="entry name" value="M20_Acy1L2_AbgB"/>
    <property type="match status" value="1"/>
</dbReference>
<dbReference type="PANTHER" id="PTHR30575">
    <property type="entry name" value="PEPTIDASE M20"/>
    <property type="match status" value="1"/>
</dbReference>
<dbReference type="PATRIC" id="fig|1121477.3.peg.45"/>
<evidence type="ECO:0000256" key="1">
    <source>
        <dbReference type="ARBA" id="ARBA00022801"/>
    </source>
</evidence>
<dbReference type="SUPFAM" id="SSF55031">
    <property type="entry name" value="Bacterial exopeptidase dimerisation domain"/>
    <property type="match status" value="1"/>
</dbReference>
<dbReference type="NCBIfam" id="TIGR01891">
    <property type="entry name" value="amidohydrolases"/>
    <property type="match status" value="1"/>
</dbReference>
<keyword evidence="5" id="KW-1185">Reference proteome</keyword>
<dbReference type="GO" id="GO:0071713">
    <property type="term" value="F:para-aminobenzoyl-glutamate hydrolase activity"/>
    <property type="evidence" value="ECO:0007669"/>
    <property type="project" value="TreeGrafter"/>
</dbReference>
<dbReference type="InterPro" id="IPR036264">
    <property type="entry name" value="Bact_exopeptidase_dim_dom"/>
</dbReference>
<dbReference type="Proteomes" id="UP000033608">
    <property type="component" value="Unassembled WGS sequence"/>
</dbReference>
<dbReference type="Pfam" id="PF01546">
    <property type="entry name" value="Peptidase_M20"/>
    <property type="match status" value="1"/>
</dbReference>
<gene>
    <name evidence="4" type="ORF">SAMN02745223_00591</name>
    <name evidence="3" type="ORF">VW29_16510</name>
</gene>
<evidence type="ECO:0000313" key="5">
    <source>
        <dbReference type="Proteomes" id="UP000033608"/>
    </source>
</evidence>
<dbReference type="InterPro" id="IPR002933">
    <property type="entry name" value="Peptidase_M20"/>
</dbReference>
<dbReference type="InterPro" id="IPR017145">
    <property type="entry name" value="Aminobenzoyl-glu_utiliz_pB"/>
</dbReference>
<dbReference type="STRING" id="1121477.SAMN02745223_00591"/>
<dbReference type="Gene3D" id="3.30.70.360">
    <property type="match status" value="1"/>
</dbReference>
<dbReference type="InterPro" id="IPR052030">
    <property type="entry name" value="Peptidase_M20/M20A_hydrolases"/>
</dbReference>
<dbReference type="OrthoDB" id="9781032at2"/>
<dbReference type="PANTHER" id="PTHR30575:SF0">
    <property type="entry name" value="XAA-ARG DIPEPTIDASE"/>
    <property type="match status" value="1"/>
</dbReference>
<dbReference type="FunFam" id="3.30.70.360:FF:000004">
    <property type="entry name" value="Peptidase M20 domain-containing protein 2"/>
    <property type="match status" value="1"/>
</dbReference>
<evidence type="ECO:0000313" key="4">
    <source>
        <dbReference type="EMBL" id="SHE51020.1"/>
    </source>
</evidence>
<dbReference type="GO" id="GO:0005737">
    <property type="term" value="C:cytoplasm"/>
    <property type="evidence" value="ECO:0007669"/>
    <property type="project" value="TreeGrafter"/>
</dbReference>
<dbReference type="EMBL" id="FQVC01000001">
    <property type="protein sequence ID" value="SHE51020.1"/>
    <property type="molecule type" value="Genomic_DNA"/>
</dbReference>
<dbReference type="Pfam" id="PF07687">
    <property type="entry name" value="M20_dimer"/>
    <property type="match status" value="1"/>
</dbReference>
<dbReference type="SUPFAM" id="SSF53187">
    <property type="entry name" value="Zn-dependent exopeptidases"/>
    <property type="match status" value="1"/>
</dbReference>
<dbReference type="Proteomes" id="UP000184533">
    <property type="component" value="Unassembled WGS sequence"/>
</dbReference>
<sequence length="474" mass="50065">MKNARDIWDHVESKQQAFIALADTVWGTPETCYMEARSAAAHEAALREQGFTVTTNVAGMPTAVIGEAGQGGPVIAILGEFDALPGLSQEAGVATHTPIQTGANGHGCGHNLLGSGSMLAATAIKDWLAASKLAGRVRYYGCPAEEGGGAKAFMVKAGLFDDVDIAISWHPGIFANVTRRSSLANTRVDFTFTGQAAHAASAPHLGRSALDAVELTSVGCNYLREHIPADSRLHYAYLDAGGIAPNVVQASAKVRYSVRSRTVDEMIDLVQRVTKVAEGAAMMTGTSVQTEIISSVANMIPNLPLENAMQDALEELGAPLFSAADEAFARQIQQSLTDQHIAFDYTRHGMAPETGRALGDFLIPREIEAPRAGVASTDVADVTWVVPTVQLDGANFAIGTPFHSWQLVAQGKSEAAHKGMVHAAKVMAATAQRLFIDQELRAEAKAALEAIAGRSRYRSALPDGALPPIAAMSQ</sequence>
<dbReference type="EMBL" id="LAJF01000101">
    <property type="protein sequence ID" value="KKB80613.1"/>
    <property type="molecule type" value="Genomic_DNA"/>
</dbReference>
<organism evidence="3 5">
    <name type="scientific">Devosia limi DSM 17137</name>
    <dbReference type="NCBI Taxonomy" id="1121477"/>
    <lineage>
        <taxon>Bacteria</taxon>
        <taxon>Pseudomonadati</taxon>
        <taxon>Pseudomonadota</taxon>
        <taxon>Alphaproteobacteria</taxon>
        <taxon>Hyphomicrobiales</taxon>
        <taxon>Devosiaceae</taxon>
        <taxon>Devosia</taxon>
    </lineage>
</organism>
<dbReference type="AlphaFoldDB" id="A0A0F5LE41"/>
<reference evidence="3 5" key="1">
    <citation type="submission" date="2015-03" db="EMBL/GenBank/DDBJ databases">
        <authorList>
            <person name="Hassan Y.I."/>
            <person name="Lepp D."/>
            <person name="Zhou T."/>
        </authorList>
    </citation>
    <scope>NUCLEOTIDE SEQUENCE [LARGE SCALE GENOMIC DNA]</scope>
    <source>
        <strain evidence="3 5">DSM 17137</strain>
    </source>
</reference>
<protein>
    <submittedName>
        <fullName evidence="3">Amidohydrolase</fullName>
    </submittedName>
    <submittedName>
        <fullName evidence="4">Aminobenzoyl-glutamate utilization protein B</fullName>
    </submittedName>
</protein>
<feature type="domain" description="Peptidase M20 dimerisation" evidence="2">
    <location>
        <begin position="188"/>
        <end position="278"/>
    </location>
</feature>
<evidence type="ECO:0000313" key="3">
    <source>
        <dbReference type="EMBL" id="KKB80613.1"/>
    </source>
</evidence>
<dbReference type="GO" id="GO:0016805">
    <property type="term" value="F:dipeptidase activity"/>
    <property type="evidence" value="ECO:0007669"/>
    <property type="project" value="TreeGrafter"/>
</dbReference>
<dbReference type="PIRSF" id="PIRSF037227">
    <property type="entry name" value="Aminobenzoyl-glu_utiliz_pB"/>
    <property type="match status" value="1"/>
</dbReference>
<keyword evidence="1 3" id="KW-0378">Hydrolase</keyword>
<evidence type="ECO:0000259" key="2">
    <source>
        <dbReference type="Pfam" id="PF07687"/>
    </source>
</evidence>
<evidence type="ECO:0000313" key="6">
    <source>
        <dbReference type="Proteomes" id="UP000184533"/>
    </source>
</evidence>
<reference evidence="4 6" key="2">
    <citation type="submission" date="2016-11" db="EMBL/GenBank/DDBJ databases">
        <authorList>
            <person name="Jaros S."/>
            <person name="Januszkiewicz K."/>
            <person name="Wedrychowicz H."/>
        </authorList>
    </citation>
    <scope>NUCLEOTIDE SEQUENCE [LARGE SCALE GENOMIC DNA]</scope>
    <source>
        <strain evidence="4 6">DSM 17137</strain>
    </source>
</reference>
<accession>A0A0F5LE41</accession>
<dbReference type="Gene3D" id="3.40.630.10">
    <property type="entry name" value="Zn peptidases"/>
    <property type="match status" value="1"/>
</dbReference>
<proteinExistence type="predicted"/>
<dbReference type="RefSeq" id="WP_046136372.1">
    <property type="nucleotide sequence ID" value="NZ_FQVC01000001.1"/>
</dbReference>
<dbReference type="GO" id="GO:0046657">
    <property type="term" value="P:folic acid catabolic process"/>
    <property type="evidence" value="ECO:0007669"/>
    <property type="project" value="TreeGrafter"/>
</dbReference>